<dbReference type="SUPFAM" id="SSF56645">
    <property type="entry name" value="Acyl-CoA dehydrogenase NM domain-like"/>
    <property type="match status" value="1"/>
</dbReference>
<organism evidence="9 10">
    <name type="scientific">Hydrogenophaga pseudoflava</name>
    <name type="common">Pseudomonas carboxydoflava</name>
    <dbReference type="NCBI Taxonomy" id="47421"/>
    <lineage>
        <taxon>Bacteria</taxon>
        <taxon>Pseudomonadati</taxon>
        <taxon>Pseudomonadota</taxon>
        <taxon>Betaproteobacteria</taxon>
        <taxon>Burkholderiales</taxon>
        <taxon>Comamonadaceae</taxon>
        <taxon>Hydrogenophaga</taxon>
    </lineage>
</organism>
<keyword evidence="10" id="KW-1185">Reference proteome</keyword>
<dbReference type="PANTHER" id="PTHR43292:SF3">
    <property type="entry name" value="ACYL-COA DEHYDROGENASE FADE29"/>
    <property type="match status" value="1"/>
</dbReference>
<dbReference type="InterPro" id="IPR037069">
    <property type="entry name" value="AcylCoA_DH/ox_N_sf"/>
</dbReference>
<dbReference type="InterPro" id="IPR009075">
    <property type="entry name" value="AcylCo_DH/oxidase_C"/>
</dbReference>
<dbReference type="Pfam" id="PF02770">
    <property type="entry name" value="Acyl-CoA_dh_M"/>
    <property type="match status" value="1"/>
</dbReference>
<dbReference type="InterPro" id="IPR052161">
    <property type="entry name" value="Mycobact_Acyl-CoA_DH"/>
</dbReference>
<evidence type="ECO:0000256" key="3">
    <source>
        <dbReference type="ARBA" id="ARBA00022630"/>
    </source>
</evidence>
<feature type="domain" description="Acyl-CoA oxidase/dehydrogenase middle" evidence="7">
    <location>
        <begin position="125"/>
        <end position="206"/>
    </location>
</feature>
<keyword evidence="5 9" id="KW-0560">Oxidoreductase</keyword>
<dbReference type="FunFam" id="2.40.110.10:FF:000002">
    <property type="entry name" value="Acyl-CoA dehydrogenase fadE12"/>
    <property type="match status" value="1"/>
</dbReference>
<dbReference type="InterPro" id="IPR013786">
    <property type="entry name" value="AcylCoA_DH/ox_N"/>
</dbReference>
<dbReference type="GO" id="GO:0016627">
    <property type="term" value="F:oxidoreductase activity, acting on the CH-CH group of donors"/>
    <property type="evidence" value="ECO:0007669"/>
    <property type="project" value="InterPro"/>
</dbReference>
<evidence type="ECO:0000259" key="7">
    <source>
        <dbReference type="Pfam" id="PF02770"/>
    </source>
</evidence>
<protein>
    <submittedName>
        <fullName evidence="9">Acyl-CoA dehydrogenase</fullName>
        <ecNumber evidence="9">1.3.99.-</ecNumber>
    </submittedName>
</protein>
<evidence type="ECO:0000256" key="5">
    <source>
        <dbReference type="ARBA" id="ARBA00023002"/>
    </source>
</evidence>
<evidence type="ECO:0000259" key="8">
    <source>
        <dbReference type="Pfam" id="PF02771"/>
    </source>
</evidence>
<dbReference type="PANTHER" id="PTHR43292">
    <property type="entry name" value="ACYL-COA DEHYDROGENASE"/>
    <property type="match status" value="1"/>
</dbReference>
<evidence type="ECO:0000256" key="1">
    <source>
        <dbReference type="ARBA" id="ARBA00001974"/>
    </source>
</evidence>
<comment type="similarity">
    <text evidence="2">Belongs to the acyl-CoA dehydrogenase family.</text>
</comment>
<evidence type="ECO:0000256" key="4">
    <source>
        <dbReference type="ARBA" id="ARBA00022827"/>
    </source>
</evidence>
<dbReference type="Gene3D" id="1.10.540.10">
    <property type="entry name" value="Acyl-CoA dehydrogenase/oxidase, N-terminal domain"/>
    <property type="match status" value="1"/>
</dbReference>
<dbReference type="GO" id="GO:0005886">
    <property type="term" value="C:plasma membrane"/>
    <property type="evidence" value="ECO:0007669"/>
    <property type="project" value="TreeGrafter"/>
</dbReference>
<evidence type="ECO:0000313" key="10">
    <source>
        <dbReference type="Proteomes" id="UP000293912"/>
    </source>
</evidence>
<dbReference type="InterPro" id="IPR006091">
    <property type="entry name" value="Acyl-CoA_Oxase/DH_mid-dom"/>
</dbReference>
<dbReference type="InterPro" id="IPR036250">
    <property type="entry name" value="AcylCo_DH-like_C"/>
</dbReference>
<feature type="domain" description="Acyl-CoA dehydrogenase/oxidase C-terminal" evidence="6">
    <location>
        <begin position="231"/>
        <end position="387"/>
    </location>
</feature>
<comment type="cofactor">
    <cofactor evidence="1">
        <name>FAD</name>
        <dbReference type="ChEBI" id="CHEBI:57692"/>
    </cofactor>
</comment>
<dbReference type="InterPro" id="IPR009100">
    <property type="entry name" value="AcylCoA_DH/oxidase_NM_dom_sf"/>
</dbReference>
<name>A0A4P6X293_HYDPS</name>
<reference evidence="9 10" key="1">
    <citation type="submission" date="2019-03" db="EMBL/GenBank/DDBJ databases">
        <authorList>
            <person name="Sebastian G."/>
            <person name="Baumann P."/>
            <person name="Ruckert C."/>
            <person name="Kalinowski J."/>
            <person name="Nebel B."/>
            <person name="Takors R."/>
            <person name="Blombach B."/>
        </authorList>
    </citation>
    <scope>NUCLEOTIDE SEQUENCE [LARGE SCALE GENOMIC DNA]</scope>
    <source>
        <strain evidence="9 10">DSM 1084</strain>
    </source>
</reference>
<dbReference type="Gene3D" id="1.20.140.10">
    <property type="entry name" value="Butyryl-CoA Dehydrogenase, subunit A, domain 3"/>
    <property type="match status" value="1"/>
</dbReference>
<dbReference type="EC" id="1.3.99.-" evidence="9"/>
<dbReference type="Gene3D" id="2.40.110.10">
    <property type="entry name" value="Butyryl-CoA Dehydrogenase, subunit A, domain 2"/>
    <property type="match status" value="1"/>
</dbReference>
<evidence type="ECO:0000256" key="2">
    <source>
        <dbReference type="ARBA" id="ARBA00009347"/>
    </source>
</evidence>
<keyword evidence="3" id="KW-0285">Flavoprotein</keyword>
<dbReference type="Pfam" id="PF02771">
    <property type="entry name" value="Acyl-CoA_dh_N"/>
    <property type="match status" value="1"/>
</dbReference>
<dbReference type="RefSeq" id="WP_133156850.1">
    <property type="nucleotide sequence ID" value="NZ_CP037867.1"/>
</dbReference>
<dbReference type="SUPFAM" id="SSF47203">
    <property type="entry name" value="Acyl-CoA dehydrogenase C-terminal domain-like"/>
    <property type="match status" value="1"/>
</dbReference>
<accession>A0A4P6X293</accession>
<dbReference type="GO" id="GO:0050660">
    <property type="term" value="F:flavin adenine dinucleotide binding"/>
    <property type="evidence" value="ECO:0007669"/>
    <property type="project" value="InterPro"/>
</dbReference>
<dbReference type="AlphaFoldDB" id="A0A4P6X293"/>
<proteinExistence type="inferred from homology"/>
<evidence type="ECO:0000259" key="6">
    <source>
        <dbReference type="Pfam" id="PF00441"/>
    </source>
</evidence>
<gene>
    <name evidence="9" type="primary">acdA5</name>
    <name evidence="9" type="ORF">HPF_13270</name>
</gene>
<keyword evidence="4" id="KW-0274">FAD</keyword>
<dbReference type="KEGG" id="hpse:HPF_13270"/>
<feature type="domain" description="Acyl-CoA dehydrogenase/oxidase N-terminal" evidence="8">
    <location>
        <begin position="6"/>
        <end position="119"/>
    </location>
</feature>
<dbReference type="Proteomes" id="UP000293912">
    <property type="component" value="Chromosome"/>
</dbReference>
<dbReference type="Pfam" id="PF00441">
    <property type="entry name" value="Acyl-CoA_dh_1"/>
    <property type="match status" value="1"/>
</dbReference>
<sequence>MDIDFSPEDRAFQQEVRAWFKAHTPAELKRKTVTGEMLQKDDIVQWQRRLDTQGWLVTGWPKEHGGPGWTPTQRYIFDLERAAASAPVGLSMGVIMLGPVLVAFGTPEQKAQYLPRIRRCEDWWCQGYSEPGAGSDLASLKTTAVADGDDYILNGSKIWTTYAHWATHMFCLVRTSSTGKKQEGISFLLIEMDRAGIEVKPIVSIDGEHHLNQVFLTDVRVPRKNLVGREGQGWDIAKYLLTHERTSIAGVADCKAHLANLYTAAGERRSGGRPLAEDGAMRLKLARAEIELMALEYTNFRVLADTATGKAPGPESSLLKTMGTAVQQTLSELDVEIAAEMAWPWHEGGELGHGRYAHAMPRYCFSRAATIYGGSDEVQKNVLAKMLLAGGAR</sequence>
<evidence type="ECO:0000313" key="9">
    <source>
        <dbReference type="EMBL" id="QBM28666.1"/>
    </source>
</evidence>
<dbReference type="InterPro" id="IPR046373">
    <property type="entry name" value="Acyl-CoA_Oxase/DH_mid-dom_sf"/>
</dbReference>
<dbReference type="EMBL" id="CP037867">
    <property type="protein sequence ID" value="QBM28666.1"/>
    <property type="molecule type" value="Genomic_DNA"/>
</dbReference>